<proteinExistence type="predicted"/>
<dbReference type="RefSeq" id="XP_049139247.1">
    <property type="nucleotide sequence ID" value="XM_049282104.1"/>
</dbReference>
<sequence length="293" mass="32435">MVRDVAREQRPGQEHQVPALLQKVGKTSRNSKTPGGRKKMRDDEATTGPSASPICRISHDFVREVDLLGGRVRFFSTEKKDTTPYVSMEYETSKCHCIRTPKTRLTAPLLVQIMCKDPGHRLKMGATVRSSKLAHLPGTSGAQESPLTRPHSFFVSSRTGNASHLLRGRIMNWRSPEKKHLCDGVPHFPLGPDVGCLNPDYWHRPAGVGPGADRAAPVRLTSSCRHHEPITSVRGHRILPVSSLTVGLSIGPESIRKAVSIRATRRATSRPTPYMDTQDMDHEIVHIKPDSAF</sequence>
<dbReference type="AlphaFoldDB" id="A0A9Q8SI70"/>
<dbReference type="EMBL" id="CP019474">
    <property type="protein sequence ID" value="UQC77608.1"/>
    <property type="molecule type" value="Genomic_DNA"/>
</dbReference>
<accession>A0A9Q8SI70</accession>
<gene>
    <name evidence="2" type="ORF">CLUP02_03077</name>
</gene>
<dbReference type="KEGG" id="clup:CLUP02_03077"/>
<feature type="compositionally biased region" description="Basic and acidic residues" evidence="1">
    <location>
        <begin position="1"/>
        <end position="13"/>
    </location>
</feature>
<dbReference type="GeneID" id="73337114"/>
<dbReference type="Proteomes" id="UP000830671">
    <property type="component" value="Chromosome 2"/>
</dbReference>
<feature type="region of interest" description="Disordered" evidence="1">
    <location>
        <begin position="1"/>
        <end position="52"/>
    </location>
</feature>
<evidence type="ECO:0000313" key="3">
    <source>
        <dbReference type="Proteomes" id="UP000830671"/>
    </source>
</evidence>
<evidence type="ECO:0000256" key="1">
    <source>
        <dbReference type="SAM" id="MobiDB-lite"/>
    </source>
</evidence>
<keyword evidence="3" id="KW-1185">Reference proteome</keyword>
<name>A0A9Q8SI70_9PEZI</name>
<reference evidence="2" key="1">
    <citation type="journal article" date="2021" name="Mol. Plant Microbe Interact.">
        <title>Complete Genome Sequence of the Plant-Pathogenic Fungus Colletotrichum lupini.</title>
        <authorList>
            <person name="Baroncelli R."/>
            <person name="Pensec F."/>
            <person name="Da Lio D."/>
            <person name="Boufleur T."/>
            <person name="Vicente I."/>
            <person name="Sarrocco S."/>
            <person name="Picot A."/>
            <person name="Baraldi E."/>
            <person name="Sukno S."/>
            <person name="Thon M."/>
            <person name="Le Floch G."/>
        </authorList>
    </citation>
    <scope>NUCLEOTIDE SEQUENCE</scope>
    <source>
        <strain evidence="2">IMI 504893</strain>
    </source>
</reference>
<organism evidence="2 3">
    <name type="scientific">Colletotrichum lupini</name>
    <dbReference type="NCBI Taxonomy" id="145971"/>
    <lineage>
        <taxon>Eukaryota</taxon>
        <taxon>Fungi</taxon>
        <taxon>Dikarya</taxon>
        <taxon>Ascomycota</taxon>
        <taxon>Pezizomycotina</taxon>
        <taxon>Sordariomycetes</taxon>
        <taxon>Hypocreomycetidae</taxon>
        <taxon>Glomerellales</taxon>
        <taxon>Glomerellaceae</taxon>
        <taxon>Colletotrichum</taxon>
        <taxon>Colletotrichum acutatum species complex</taxon>
    </lineage>
</organism>
<evidence type="ECO:0000313" key="2">
    <source>
        <dbReference type="EMBL" id="UQC77608.1"/>
    </source>
</evidence>
<protein>
    <submittedName>
        <fullName evidence="2">Uncharacterized protein</fullName>
    </submittedName>
</protein>